<dbReference type="EMBL" id="CACRXK020007219">
    <property type="protein sequence ID" value="CAB4011649.1"/>
    <property type="molecule type" value="Genomic_DNA"/>
</dbReference>
<dbReference type="Proteomes" id="UP001152795">
    <property type="component" value="Unassembled WGS sequence"/>
</dbReference>
<comment type="caution">
    <text evidence="3">The sequence shown here is derived from an EMBL/GenBank/DDBJ whole genome shotgun (WGS) entry which is preliminary data.</text>
</comment>
<proteinExistence type="predicted"/>
<accession>A0A7D9IPB1</accession>
<evidence type="ECO:0000313" key="4">
    <source>
        <dbReference type="Proteomes" id="UP001152795"/>
    </source>
</evidence>
<keyword evidence="1" id="KW-0808">Transferase</keyword>
<organism evidence="3 4">
    <name type="scientific">Paramuricea clavata</name>
    <name type="common">Red gorgonian</name>
    <name type="synonym">Violescent sea-whip</name>
    <dbReference type="NCBI Taxonomy" id="317549"/>
    <lineage>
        <taxon>Eukaryota</taxon>
        <taxon>Metazoa</taxon>
        <taxon>Cnidaria</taxon>
        <taxon>Anthozoa</taxon>
        <taxon>Octocorallia</taxon>
        <taxon>Malacalcyonacea</taxon>
        <taxon>Plexauridae</taxon>
        <taxon>Paramuricea</taxon>
    </lineage>
</organism>
<dbReference type="CDD" id="cd02440">
    <property type="entry name" value="AdoMet_MTases"/>
    <property type="match status" value="1"/>
</dbReference>
<dbReference type="InterPro" id="IPR029063">
    <property type="entry name" value="SAM-dependent_MTases_sf"/>
</dbReference>
<evidence type="ECO:0000259" key="2">
    <source>
        <dbReference type="Pfam" id="PF13649"/>
    </source>
</evidence>
<keyword evidence="4" id="KW-1185">Reference proteome</keyword>
<dbReference type="SUPFAM" id="SSF53335">
    <property type="entry name" value="S-adenosyl-L-methionine-dependent methyltransferases"/>
    <property type="match status" value="1"/>
</dbReference>
<dbReference type="Gene3D" id="3.40.50.150">
    <property type="entry name" value="Vaccinia Virus protein VP39"/>
    <property type="match status" value="1"/>
</dbReference>
<protein>
    <recommendedName>
        <fullName evidence="2">Methyltransferase domain-containing protein</fullName>
    </recommendedName>
</protein>
<reference evidence="3" key="1">
    <citation type="submission" date="2020-04" db="EMBL/GenBank/DDBJ databases">
        <authorList>
            <person name="Alioto T."/>
            <person name="Alioto T."/>
            <person name="Gomez Garrido J."/>
        </authorList>
    </citation>
    <scope>NUCLEOTIDE SEQUENCE</scope>
    <source>
        <strain evidence="3">A484AB</strain>
    </source>
</reference>
<gene>
    <name evidence="3" type="ORF">PACLA_8A042245</name>
</gene>
<dbReference type="OrthoDB" id="5946569at2759"/>
<dbReference type="Pfam" id="PF13649">
    <property type="entry name" value="Methyltransf_25"/>
    <property type="match status" value="1"/>
</dbReference>
<evidence type="ECO:0000313" key="3">
    <source>
        <dbReference type="EMBL" id="CAB4011649.1"/>
    </source>
</evidence>
<dbReference type="AlphaFoldDB" id="A0A7D9IPB1"/>
<name>A0A7D9IPB1_PARCT</name>
<dbReference type="InterPro" id="IPR041698">
    <property type="entry name" value="Methyltransf_25"/>
</dbReference>
<evidence type="ECO:0000256" key="1">
    <source>
        <dbReference type="ARBA" id="ARBA00022679"/>
    </source>
</evidence>
<dbReference type="PANTHER" id="PTHR43861">
    <property type="entry name" value="TRANS-ACONITATE 2-METHYLTRANSFERASE-RELATED"/>
    <property type="match status" value="1"/>
</dbReference>
<feature type="domain" description="Methyltransferase" evidence="2">
    <location>
        <begin position="39"/>
        <end position="137"/>
    </location>
</feature>
<sequence>MASGEKQSNASLYSTLSSVQYKAGCSFVETLELKLGDKVLDMGCGTGELTTYIAKQVGELGKVIGVDPDHARVQLSQENMKMVSNASFHVGNSESGFLNYYQAYFDLHYSNHVYHWLSNEEKAVYIKVAFQSLKPGGLIAVQCLAQPDDDIDNRLIESALGKSVSSKIHFAEGSSSKELLRDVGFTEVDVRIIPSVTYYSSFKVYAESFLAAGYTDIEELPDKKLLEEFQLKSIEKDGRVKSKYNLIQIKGRKS</sequence>